<dbReference type="InterPro" id="IPR017871">
    <property type="entry name" value="ABC_transporter-like_CS"/>
</dbReference>
<proteinExistence type="inferred from homology"/>
<sequence length="232" mass="25835">MLELDEVNAGYGRTPVLHDISMEIREGEVVSLIGRNGAGKSTLMKTIIGLLTPTSGDLLFKGESIVDDPAERRARRGIGYVPQDKEIFPRLTVHENLKVGRFVNEANDRSLFEEMYDYFPILDERRNQKAGTMSGGEQQMLAIARALVGAPDLLLLDEPSEGVQPTIIEEISDIVGEINRDMGTTVFFVEQNLDFTINTTERCYVIDTGELVNELPPDELRGSEVVQQHITV</sequence>
<dbReference type="PANTHER" id="PTHR43820">
    <property type="entry name" value="HIGH-AFFINITY BRANCHED-CHAIN AMINO ACID TRANSPORT ATP-BINDING PROTEIN LIVF"/>
    <property type="match status" value="1"/>
</dbReference>
<name>A0A6B9FA04_9EURY</name>
<dbReference type="Proteomes" id="UP000428325">
    <property type="component" value="Chromosome"/>
</dbReference>
<keyword evidence="5" id="KW-0029">Amino-acid transport</keyword>
<dbReference type="GO" id="GO:0015807">
    <property type="term" value="P:L-amino acid transport"/>
    <property type="evidence" value="ECO:0007669"/>
    <property type="project" value="TreeGrafter"/>
</dbReference>
<dbReference type="InterPro" id="IPR003439">
    <property type="entry name" value="ABC_transporter-like_ATP-bd"/>
</dbReference>
<reference evidence="7 8" key="1">
    <citation type="submission" date="2018-12" db="EMBL/GenBank/DDBJ databases">
        <title>Complete genome sequence of Haloplanus rallus MBLA0036.</title>
        <authorList>
            <person name="Nam Y.-d."/>
            <person name="Kang J."/>
            <person name="Chung W.-H."/>
            <person name="Park Y.S."/>
        </authorList>
    </citation>
    <scope>NUCLEOTIDE SEQUENCE [LARGE SCALE GENOMIC DNA]</scope>
    <source>
        <strain evidence="7 8">MBLA0036</strain>
    </source>
</reference>
<dbReference type="InterPro" id="IPR027417">
    <property type="entry name" value="P-loop_NTPase"/>
</dbReference>
<dbReference type="KEGG" id="hra:EI982_05185"/>
<keyword evidence="8" id="KW-1185">Reference proteome</keyword>
<evidence type="ECO:0000313" key="7">
    <source>
        <dbReference type="EMBL" id="QGX96602.1"/>
    </source>
</evidence>
<dbReference type="GO" id="GO:0005524">
    <property type="term" value="F:ATP binding"/>
    <property type="evidence" value="ECO:0007669"/>
    <property type="project" value="UniProtKB-KW"/>
</dbReference>
<dbReference type="Gene3D" id="3.40.50.300">
    <property type="entry name" value="P-loop containing nucleotide triphosphate hydrolases"/>
    <property type="match status" value="1"/>
</dbReference>
<dbReference type="GO" id="GO:0016887">
    <property type="term" value="F:ATP hydrolysis activity"/>
    <property type="evidence" value="ECO:0007669"/>
    <property type="project" value="InterPro"/>
</dbReference>
<dbReference type="Pfam" id="PF00005">
    <property type="entry name" value="ABC_tran"/>
    <property type="match status" value="1"/>
</dbReference>
<dbReference type="PANTHER" id="PTHR43820:SF5">
    <property type="entry name" value="HIGH-AFFINITY BRANCHED-CHAIN AMINO ACID TRANSPORT ATP-BINDING PROTEIN"/>
    <property type="match status" value="1"/>
</dbReference>
<dbReference type="PROSITE" id="PS00211">
    <property type="entry name" value="ABC_TRANSPORTER_1"/>
    <property type="match status" value="1"/>
</dbReference>
<dbReference type="AlphaFoldDB" id="A0A6B9FA04"/>
<protein>
    <submittedName>
        <fullName evidence="7">ABC transporter ATP-binding protein</fullName>
    </submittedName>
</protein>
<evidence type="ECO:0000256" key="3">
    <source>
        <dbReference type="ARBA" id="ARBA00022741"/>
    </source>
</evidence>
<dbReference type="InterPro" id="IPR003593">
    <property type="entry name" value="AAA+_ATPase"/>
</dbReference>
<dbReference type="InterPro" id="IPR052156">
    <property type="entry name" value="BCAA_Transport_ATP-bd_LivF"/>
</dbReference>
<evidence type="ECO:0000256" key="1">
    <source>
        <dbReference type="ARBA" id="ARBA00005417"/>
    </source>
</evidence>
<keyword evidence="3" id="KW-0547">Nucleotide-binding</keyword>
<organism evidence="7 8">
    <name type="scientific">Haloplanus rallus</name>
    <dbReference type="NCBI Taxonomy" id="1816183"/>
    <lineage>
        <taxon>Archaea</taxon>
        <taxon>Methanobacteriati</taxon>
        <taxon>Methanobacteriota</taxon>
        <taxon>Stenosarchaea group</taxon>
        <taxon>Halobacteria</taxon>
        <taxon>Halobacteriales</taxon>
        <taxon>Haloferacaceae</taxon>
        <taxon>Haloplanus</taxon>
    </lineage>
</organism>
<evidence type="ECO:0000313" key="8">
    <source>
        <dbReference type="Proteomes" id="UP000428325"/>
    </source>
</evidence>
<keyword evidence="4 7" id="KW-0067">ATP-binding</keyword>
<comment type="similarity">
    <text evidence="1">Belongs to the ABC transporter superfamily.</text>
</comment>
<dbReference type="EMBL" id="CP034345">
    <property type="protein sequence ID" value="QGX96602.1"/>
    <property type="molecule type" value="Genomic_DNA"/>
</dbReference>
<accession>A0A6B9FA04</accession>
<dbReference type="SUPFAM" id="SSF52540">
    <property type="entry name" value="P-loop containing nucleoside triphosphate hydrolases"/>
    <property type="match status" value="1"/>
</dbReference>
<evidence type="ECO:0000256" key="5">
    <source>
        <dbReference type="ARBA" id="ARBA00022970"/>
    </source>
</evidence>
<dbReference type="PROSITE" id="PS50893">
    <property type="entry name" value="ABC_TRANSPORTER_2"/>
    <property type="match status" value="1"/>
</dbReference>
<dbReference type="GO" id="GO:0015658">
    <property type="term" value="F:branched-chain amino acid transmembrane transporter activity"/>
    <property type="evidence" value="ECO:0007669"/>
    <property type="project" value="TreeGrafter"/>
</dbReference>
<dbReference type="SMART" id="SM00382">
    <property type="entry name" value="AAA"/>
    <property type="match status" value="1"/>
</dbReference>
<evidence type="ECO:0000256" key="4">
    <source>
        <dbReference type="ARBA" id="ARBA00022840"/>
    </source>
</evidence>
<feature type="domain" description="ABC transporter" evidence="6">
    <location>
        <begin position="2"/>
        <end position="230"/>
    </location>
</feature>
<keyword evidence="2" id="KW-0813">Transport</keyword>
<gene>
    <name evidence="7" type="ORF">EI982_05185</name>
</gene>
<evidence type="ECO:0000256" key="2">
    <source>
        <dbReference type="ARBA" id="ARBA00022448"/>
    </source>
</evidence>
<dbReference type="CDD" id="cd03224">
    <property type="entry name" value="ABC_TM1139_LivF_branched"/>
    <property type="match status" value="1"/>
</dbReference>
<evidence type="ECO:0000259" key="6">
    <source>
        <dbReference type="PROSITE" id="PS50893"/>
    </source>
</evidence>